<evidence type="ECO:0000256" key="3">
    <source>
        <dbReference type="ARBA" id="ARBA00022448"/>
    </source>
</evidence>
<keyword evidence="11" id="KW-1185">Reference proteome</keyword>
<sequence length="61" mass="6969">MAIKLPAFILSDETREKINQLFEFGQKIAHYGWVPFVLYLGWQSNPNRPGLLQLLTPLPSA</sequence>
<dbReference type="Proteomes" id="UP000183365">
    <property type="component" value="Unassembled WGS sequence"/>
</dbReference>
<dbReference type="Pfam" id="PF08038">
    <property type="entry name" value="Tom7"/>
    <property type="match status" value="1"/>
</dbReference>
<keyword evidence="3" id="KW-0813">Transport</keyword>
<evidence type="ECO:0000313" key="11">
    <source>
        <dbReference type="Proteomes" id="UP000183365"/>
    </source>
</evidence>
<evidence type="ECO:0000256" key="5">
    <source>
        <dbReference type="ARBA" id="ARBA00022787"/>
    </source>
</evidence>
<evidence type="ECO:0000256" key="2">
    <source>
        <dbReference type="ARBA" id="ARBA00010917"/>
    </source>
</evidence>
<keyword evidence="8" id="KW-0496">Mitochondrion</keyword>
<keyword evidence="7" id="KW-1133">Transmembrane helix</keyword>
<dbReference type="GO" id="GO:0045040">
    <property type="term" value="P:protein insertion into mitochondrial outer membrane"/>
    <property type="evidence" value="ECO:0007669"/>
    <property type="project" value="EnsemblFungi"/>
</dbReference>
<proteinExistence type="inferred from homology"/>
<reference evidence="11" key="1">
    <citation type="submission" date="2016-11" db="EMBL/GenBank/DDBJ databases">
        <authorList>
            <person name="Guldener U."/>
        </authorList>
    </citation>
    <scope>NUCLEOTIDE SEQUENCE [LARGE SCALE GENOMIC DNA]</scope>
</reference>
<evidence type="ECO:0000256" key="7">
    <source>
        <dbReference type="ARBA" id="ARBA00022989"/>
    </source>
</evidence>
<keyword evidence="9" id="KW-0472">Membrane</keyword>
<evidence type="ECO:0000313" key="10">
    <source>
        <dbReference type="EMBL" id="SGZ40341.1"/>
    </source>
</evidence>
<keyword evidence="6" id="KW-0653">Protein transport</keyword>
<comment type="similarity">
    <text evidence="2">Belongs to the Tom7 family.</text>
</comment>
<dbReference type="GO" id="GO:0030150">
    <property type="term" value="P:protein import into mitochondrial matrix"/>
    <property type="evidence" value="ECO:0007669"/>
    <property type="project" value="EnsemblFungi"/>
</dbReference>
<dbReference type="OrthoDB" id="284357at2759"/>
<evidence type="ECO:0000256" key="8">
    <source>
        <dbReference type="ARBA" id="ARBA00023128"/>
    </source>
</evidence>
<dbReference type="InterPro" id="IPR012621">
    <property type="entry name" value="Tom7"/>
</dbReference>
<dbReference type="EMBL" id="FQNF01000047">
    <property type="protein sequence ID" value="SGZ40341.1"/>
    <property type="molecule type" value="Genomic_DNA"/>
</dbReference>
<dbReference type="GO" id="GO:0008320">
    <property type="term" value="F:protein transmembrane transporter activity"/>
    <property type="evidence" value="ECO:0007669"/>
    <property type="project" value="EnsemblFungi"/>
</dbReference>
<organism evidence="10 11">
    <name type="scientific">Hanseniaspora guilliermondii</name>
    <dbReference type="NCBI Taxonomy" id="56406"/>
    <lineage>
        <taxon>Eukaryota</taxon>
        <taxon>Fungi</taxon>
        <taxon>Dikarya</taxon>
        <taxon>Ascomycota</taxon>
        <taxon>Saccharomycotina</taxon>
        <taxon>Saccharomycetes</taxon>
        <taxon>Saccharomycodales</taxon>
        <taxon>Saccharomycodaceae</taxon>
        <taxon>Hanseniaspora</taxon>
    </lineage>
</organism>
<protein>
    <submittedName>
        <fullName evidence="10">Probable Mitochondrial import receptor subunit TOM7</fullName>
    </submittedName>
</protein>
<keyword evidence="10" id="KW-0675">Receptor</keyword>
<evidence type="ECO:0000256" key="4">
    <source>
        <dbReference type="ARBA" id="ARBA00022692"/>
    </source>
</evidence>
<keyword evidence="4" id="KW-0812">Transmembrane</keyword>
<dbReference type="VEuPathDB" id="FungiDB:HGUI_02541"/>
<evidence type="ECO:0000256" key="9">
    <source>
        <dbReference type="ARBA" id="ARBA00023136"/>
    </source>
</evidence>
<dbReference type="AlphaFoldDB" id="A0A1L0CN85"/>
<name>A0A1L0CN85_9ASCO</name>
<evidence type="ECO:0000256" key="1">
    <source>
        <dbReference type="ARBA" id="ARBA00004572"/>
    </source>
</evidence>
<keyword evidence="5" id="KW-1000">Mitochondrion outer membrane</keyword>
<gene>
    <name evidence="10" type="ORF">HGUI_02541</name>
</gene>
<evidence type="ECO:0000256" key="6">
    <source>
        <dbReference type="ARBA" id="ARBA00022927"/>
    </source>
</evidence>
<accession>A0A1L0CN85</accession>
<dbReference type="GO" id="GO:0005742">
    <property type="term" value="C:mitochondrial outer membrane translocase complex"/>
    <property type="evidence" value="ECO:0007669"/>
    <property type="project" value="EnsemblFungi"/>
</dbReference>
<comment type="subcellular location">
    <subcellularLocation>
        <location evidence="1">Mitochondrion outer membrane</location>
        <topology evidence="1">Single-pass membrane protein</topology>
    </subcellularLocation>
</comment>